<evidence type="ECO:0000256" key="1">
    <source>
        <dbReference type="ARBA" id="ARBA00023172"/>
    </source>
</evidence>
<evidence type="ECO:0000313" key="4">
    <source>
        <dbReference type="Proteomes" id="UP001180724"/>
    </source>
</evidence>
<dbReference type="RefSeq" id="WP_311574964.1">
    <property type="nucleotide sequence ID" value="NZ_JAVRFH010000023.1"/>
</dbReference>
<feature type="domain" description="Tyr recombinase" evidence="2">
    <location>
        <begin position="12"/>
        <end position="68"/>
    </location>
</feature>
<dbReference type="InterPro" id="IPR011010">
    <property type="entry name" value="DNA_brk_join_enz"/>
</dbReference>
<dbReference type="EMBL" id="JAVRFH010000023">
    <property type="protein sequence ID" value="MDT0612888.1"/>
    <property type="molecule type" value="Genomic_DNA"/>
</dbReference>
<keyword evidence="4" id="KW-1185">Reference proteome</keyword>
<dbReference type="Gene3D" id="1.10.443.10">
    <property type="entry name" value="Intergrase catalytic core"/>
    <property type="match status" value="1"/>
</dbReference>
<dbReference type="InterPro" id="IPR002104">
    <property type="entry name" value="Integrase_catalytic"/>
</dbReference>
<reference evidence="3" key="1">
    <citation type="submission" date="2024-05" db="EMBL/GenBank/DDBJ databases">
        <title>30 novel species of actinomycetes from the DSMZ collection.</title>
        <authorList>
            <person name="Nouioui I."/>
        </authorList>
    </citation>
    <scope>NUCLEOTIDE SEQUENCE</scope>
    <source>
        <strain evidence="3">DSM 40712</strain>
    </source>
</reference>
<dbReference type="InterPro" id="IPR013762">
    <property type="entry name" value="Integrase-like_cat_sf"/>
</dbReference>
<sequence>MRQVKLPSVPRKKVLPLTVEQVRTLSEEIPARYKGLVLLGAATGLRPGELFGLQVRHLDLLHGTISVE</sequence>
<accession>A0ABU3ASH0</accession>
<dbReference type="PROSITE" id="PS51898">
    <property type="entry name" value="TYR_RECOMBINASE"/>
    <property type="match status" value="1"/>
</dbReference>
<proteinExistence type="predicted"/>
<name>A0ABU3ASH0_9ACTN</name>
<keyword evidence="1" id="KW-0233">DNA recombination</keyword>
<protein>
    <recommendedName>
        <fullName evidence="2">Tyr recombinase domain-containing protein</fullName>
    </recommendedName>
</protein>
<comment type="caution">
    <text evidence="3">The sequence shown here is derived from an EMBL/GenBank/DDBJ whole genome shotgun (WGS) entry which is preliminary data.</text>
</comment>
<evidence type="ECO:0000259" key="2">
    <source>
        <dbReference type="PROSITE" id="PS51898"/>
    </source>
</evidence>
<dbReference type="SUPFAM" id="SSF56349">
    <property type="entry name" value="DNA breaking-rejoining enzymes"/>
    <property type="match status" value="1"/>
</dbReference>
<dbReference type="Proteomes" id="UP001180724">
    <property type="component" value="Unassembled WGS sequence"/>
</dbReference>
<gene>
    <name evidence="3" type="ORF">RM812_22095</name>
</gene>
<evidence type="ECO:0000313" key="3">
    <source>
        <dbReference type="EMBL" id="MDT0612888.1"/>
    </source>
</evidence>
<organism evidence="3 4">
    <name type="scientific">Streptomyces lancefieldiae</name>
    <dbReference type="NCBI Taxonomy" id="3075520"/>
    <lineage>
        <taxon>Bacteria</taxon>
        <taxon>Bacillati</taxon>
        <taxon>Actinomycetota</taxon>
        <taxon>Actinomycetes</taxon>
        <taxon>Kitasatosporales</taxon>
        <taxon>Streptomycetaceae</taxon>
        <taxon>Streptomyces</taxon>
    </lineage>
</organism>